<evidence type="ECO:0000313" key="3">
    <source>
        <dbReference type="EMBL" id="KAF3085971.1"/>
    </source>
</evidence>
<comment type="caution">
    <text evidence="4">The sequence shown here is derived from an EMBL/GenBank/DDBJ whole genome shotgun (WGS) entry which is preliminary data.</text>
</comment>
<dbReference type="Proteomes" id="UP000475325">
    <property type="component" value="Unassembled WGS sequence"/>
</dbReference>
<keyword evidence="2" id="KW-0732">Signal</keyword>
<sequence length="440" mass="48453">MLFRAALVLVQIITLQLRGTLAVATFLEGFFSTNQSPFQGQVYELCYGVKSMGNIVSLANKETTTCEHLGGLSFWQAQRETPNQYLNPEYEYFSFDTIGGESIVLVGDKKRAALKVGRLGTKSQFHKAIFSPMIPKKISGGSRGIRSGDHLVLFGSMDRPGQYKLEGTLLTDQGDEPKGVFYTTRTALDPMTMTLRVAPNPEQAGQGNLPIYEESDETDGSDDVGVPTYNPTTETWEWAGPNQRTPDTMSTDVYEDIAMFSPEDSDAFIEQADWSTGSKRYDSILTPPAIIPKDPFRLSAGYRYPQPEADGYDPQTDEILQISDVQISPYQNSEEASRLLGDSDITDRILMNSPEETTLDTSGSQLNLGSVSYTPTAYGNEINAGFDEAIGMNTQQRWAPPQPVKGISNQPVFLKSATRRKAGNTGPILPWPVADERNST</sequence>
<evidence type="ECO:0000313" key="4">
    <source>
        <dbReference type="EMBL" id="KAF3135814.1"/>
    </source>
</evidence>
<evidence type="ECO:0000313" key="5">
    <source>
        <dbReference type="Proteomes" id="UP000475325"/>
    </source>
</evidence>
<feature type="region of interest" description="Disordered" evidence="1">
    <location>
        <begin position="418"/>
        <end position="440"/>
    </location>
</feature>
<proteinExistence type="predicted"/>
<feature type="chain" id="PRO_5036200679" evidence="2">
    <location>
        <begin position="23"/>
        <end position="440"/>
    </location>
</feature>
<dbReference type="EMBL" id="WIQW01000086">
    <property type="protein sequence ID" value="KAF3085971.1"/>
    <property type="molecule type" value="Genomic_DNA"/>
</dbReference>
<protein>
    <submittedName>
        <fullName evidence="4">Uncharacterized protein</fullName>
    </submittedName>
</protein>
<evidence type="ECO:0000313" key="6">
    <source>
        <dbReference type="Proteomes" id="UP000480548"/>
    </source>
</evidence>
<dbReference type="AlphaFoldDB" id="A0A7C8NKM1"/>
<evidence type="ECO:0000256" key="1">
    <source>
        <dbReference type="SAM" id="MobiDB-lite"/>
    </source>
</evidence>
<gene>
    <name evidence="3" type="ORF">TWF102_011226</name>
    <name evidence="4" type="ORF">TWF703_005909</name>
</gene>
<feature type="signal peptide" evidence="2">
    <location>
        <begin position="1"/>
        <end position="22"/>
    </location>
</feature>
<evidence type="ECO:0000256" key="2">
    <source>
        <dbReference type="SAM" id="SignalP"/>
    </source>
</evidence>
<reference evidence="5 6" key="1">
    <citation type="submission" date="2019-06" db="EMBL/GenBank/DDBJ databases">
        <authorList>
            <person name="Palmer J.M."/>
        </authorList>
    </citation>
    <scope>NUCLEOTIDE SEQUENCE [LARGE SCALE GENOMIC DNA]</scope>
    <source>
        <strain evidence="3 5">TWF102</strain>
        <strain evidence="4 6">TWF703</strain>
    </source>
</reference>
<name>A0A7C8NKM1_ORBOL</name>
<organism evidence="4 6">
    <name type="scientific">Orbilia oligospora</name>
    <name type="common">Nematode-trapping fungus</name>
    <name type="synonym">Arthrobotrys oligospora</name>
    <dbReference type="NCBI Taxonomy" id="2813651"/>
    <lineage>
        <taxon>Eukaryota</taxon>
        <taxon>Fungi</taxon>
        <taxon>Dikarya</taxon>
        <taxon>Ascomycota</taxon>
        <taxon>Pezizomycotina</taxon>
        <taxon>Orbiliomycetes</taxon>
        <taxon>Orbiliales</taxon>
        <taxon>Orbiliaceae</taxon>
        <taxon>Orbilia</taxon>
    </lineage>
</organism>
<accession>A0A7C8NKM1</accession>
<dbReference type="Proteomes" id="UP000480548">
    <property type="component" value="Unassembled WGS sequence"/>
</dbReference>
<dbReference type="EMBL" id="WIQZ01000031">
    <property type="protein sequence ID" value="KAF3135814.1"/>
    <property type="molecule type" value="Genomic_DNA"/>
</dbReference>